<dbReference type="Proteomes" id="UP000465609">
    <property type="component" value="Chromosome"/>
</dbReference>
<reference evidence="1 2" key="1">
    <citation type="journal article" date="2019" name="Emerg. Microbes Infect.">
        <title>Comprehensive subspecies identification of 175 nontuberculous mycobacteria species based on 7547 genomic profiles.</title>
        <authorList>
            <person name="Matsumoto Y."/>
            <person name="Kinjo T."/>
            <person name="Motooka D."/>
            <person name="Nabeya D."/>
            <person name="Jung N."/>
            <person name="Uechi K."/>
            <person name="Horii T."/>
            <person name="Iida T."/>
            <person name="Fujita J."/>
            <person name="Nakamura S."/>
        </authorList>
    </citation>
    <scope>NUCLEOTIDE SEQUENCE [LARGE SCALE GENOMIC DNA]</scope>
    <source>
        <strain evidence="1 2">JCM 15296</strain>
    </source>
</reference>
<organism evidence="1 2">
    <name type="scientific">Mycolicibacterium aubagnense</name>
    <dbReference type="NCBI Taxonomy" id="319707"/>
    <lineage>
        <taxon>Bacteria</taxon>
        <taxon>Bacillati</taxon>
        <taxon>Actinomycetota</taxon>
        <taxon>Actinomycetes</taxon>
        <taxon>Mycobacteriales</taxon>
        <taxon>Mycobacteriaceae</taxon>
        <taxon>Mycolicibacterium</taxon>
    </lineage>
</organism>
<evidence type="ECO:0000313" key="1">
    <source>
        <dbReference type="EMBL" id="BBX85797.1"/>
    </source>
</evidence>
<protein>
    <submittedName>
        <fullName evidence="1">Uncharacterized protein</fullName>
    </submittedName>
</protein>
<name>A0ABM7IGN0_9MYCO</name>
<accession>A0ABM7IGN0</accession>
<keyword evidence="2" id="KW-1185">Reference proteome</keyword>
<proteinExistence type="predicted"/>
<dbReference type="EMBL" id="AP022577">
    <property type="protein sequence ID" value="BBX85797.1"/>
    <property type="molecule type" value="Genomic_DNA"/>
</dbReference>
<dbReference type="Gene3D" id="2.60.120.620">
    <property type="entry name" value="q2cbj1_9rhob like domain"/>
    <property type="match status" value="1"/>
</dbReference>
<sequence length="109" mass="12412">MNETMSFAFSREELLQVADAHREEFQTADPFPHVVIDNFLPPEALEPVLSEFPEPSDTEWQQYDNGREVKLALADSERMGPATRHLLAQFNSGPFVDFIERLTGIEESS</sequence>
<evidence type="ECO:0000313" key="2">
    <source>
        <dbReference type="Proteomes" id="UP000465609"/>
    </source>
</evidence>
<dbReference type="RefSeq" id="WP_220099680.1">
    <property type="nucleotide sequence ID" value="NZ_AP022577.1"/>
</dbReference>
<gene>
    <name evidence="1" type="ORF">MAUB_36700</name>
</gene>